<dbReference type="InterPro" id="IPR036834">
    <property type="entry name" value="Bcl-2-like_sf"/>
</dbReference>
<dbReference type="HOGENOM" id="CLU_143874_1_0_1"/>
<keyword evidence="6" id="KW-1185">Reference proteome</keyword>
<dbReference type="OMA" id="SAWIRDQ"/>
<gene>
    <name evidence="5" type="primary">20197247</name>
    <name evidence="4" type="ORF">HELRODRAFT_153133</name>
</gene>
<dbReference type="CDD" id="cd06845">
    <property type="entry name" value="Bcl-2_like"/>
    <property type="match status" value="1"/>
</dbReference>
<dbReference type="GO" id="GO:0006915">
    <property type="term" value="P:apoptotic process"/>
    <property type="evidence" value="ECO:0007669"/>
    <property type="project" value="UniProtKB-KW"/>
</dbReference>
<dbReference type="EnsemblMetazoa" id="HelroT153133">
    <property type="protein sequence ID" value="HelroP153133"/>
    <property type="gene ID" value="HelroG153133"/>
</dbReference>
<evidence type="ECO:0000259" key="3">
    <source>
        <dbReference type="SMART" id="SM00337"/>
    </source>
</evidence>
<proteinExistence type="inferred from homology"/>
<reference evidence="5" key="3">
    <citation type="submission" date="2015-06" db="UniProtKB">
        <authorList>
            <consortium name="EnsemblMetazoa"/>
        </authorList>
    </citation>
    <scope>IDENTIFICATION</scope>
</reference>
<dbReference type="KEGG" id="hro:HELRODRAFT_153133"/>
<keyword evidence="2" id="KW-0053">Apoptosis</keyword>
<evidence type="ECO:0000256" key="1">
    <source>
        <dbReference type="ARBA" id="ARBA00009458"/>
    </source>
</evidence>
<evidence type="ECO:0000313" key="5">
    <source>
        <dbReference type="EnsemblMetazoa" id="HelroP153133"/>
    </source>
</evidence>
<dbReference type="PROSITE" id="PS50062">
    <property type="entry name" value="BCL2_FAMILY"/>
    <property type="match status" value="1"/>
</dbReference>
<protein>
    <recommendedName>
        <fullName evidence="3">Bcl-2 Bcl-2 homology region 1-3 domain-containing protein</fullName>
    </recommendedName>
</protein>
<dbReference type="Pfam" id="PF00452">
    <property type="entry name" value="Bcl-2"/>
    <property type="match status" value="1"/>
</dbReference>
<dbReference type="InterPro" id="IPR026298">
    <property type="entry name" value="Bcl-2_fam"/>
</dbReference>
<reference evidence="4 6" key="2">
    <citation type="journal article" date="2013" name="Nature">
        <title>Insights into bilaterian evolution from three spiralian genomes.</title>
        <authorList>
            <person name="Simakov O."/>
            <person name="Marletaz F."/>
            <person name="Cho S.J."/>
            <person name="Edsinger-Gonzales E."/>
            <person name="Havlak P."/>
            <person name="Hellsten U."/>
            <person name="Kuo D.H."/>
            <person name="Larsson T."/>
            <person name="Lv J."/>
            <person name="Arendt D."/>
            <person name="Savage R."/>
            <person name="Osoegawa K."/>
            <person name="de Jong P."/>
            <person name="Grimwood J."/>
            <person name="Chapman J.A."/>
            <person name="Shapiro H."/>
            <person name="Aerts A."/>
            <person name="Otillar R.P."/>
            <person name="Terry A.Y."/>
            <person name="Boore J.L."/>
            <person name="Grigoriev I.V."/>
            <person name="Lindberg D.R."/>
            <person name="Seaver E.C."/>
            <person name="Weisblat D.A."/>
            <person name="Putnam N.H."/>
            <person name="Rokhsar D.S."/>
        </authorList>
    </citation>
    <scope>NUCLEOTIDE SEQUENCE</scope>
</reference>
<dbReference type="SMART" id="SM00337">
    <property type="entry name" value="BCL"/>
    <property type="match status" value="1"/>
</dbReference>
<evidence type="ECO:0000313" key="4">
    <source>
        <dbReference type="EMBL" id="ESN99927.1"/>
    </source>
</evidence>
<dbReference type="CTD" id="20197247"/>
<dbReference type="OrthoDB" id="6021377at2759"/>
<dbReference type="PANTHER" id="PTHR11256:SF56">
    <property type="entry name" value="BCL-2 BCL-2 HOMOLOGY REGION 1-3 DOMAIN-CONTAINING PROTEIN"/>
    <property type="match status" value="1"/>
</dbReference>
<sequence>RVLKEMFSDGHTNWGRIATLFAFGAALCKYSLENNKQELIEPITDSIALYISTNKSNWIRQQNGWVGFFLF</sequence>
<evidence type="ECO:0000256" key="2">
    <source>
        <dbReference type="ARBA" id="ARBA00022703"/>
    </source>
</evidence>
<accession>T1EKZ7</accession>
<comment type="similarity">
    <text evidence="1">Belongs to the Bcl-2 family.</text>
</comment>
<dbReference type="GO" id="GO:0042981">
    <property type="term" value="P:regulation of apoptotic process"/>
    <property type="evidence" value="ECO:0007669"/>
    <property type="project" value="InterPro"/>
</dbReference>
<dbReference type="GeneID" id="20197247"/>
<dbReference type="EMBL" id="AMQM01005592">
    <property type="status" value="NOT_ANNOTATED_CDS"/>
    <property type="molecule type" value="Genomic_DNA"/>
</dbReference>
<dbReference type="PRINTS" id="PR01862">
    <property type="entry name" value="BCL2FAMILY"/>
</dbReference>
<reference evidence="6" key="1">
    <citation type="submission" date="2012-12" db="EMBL/GenBank/DDBJ databases">
        <authorList>
            <person name="Hellsten U."/>
            <person name="Grimwood J."/>
            <person name="Chapman J.A."/>
            <person name="Shapiro H."/>
            <person name="Aerts A."/>
            <person name="Otillar R.P."/>
            <person name="Terry A.Y."/>
            <person name="Boore J.L."/>
            <person name="Simakov O."/>
            <person name="Marletaz F."/>
            <person name="Cho S.-J."/>
            <person name="Edsinger-Gonzales E."/>
            <person name="Havlak P."/>
            <person name="Kuo D.-H."/>
            <person name="Larsson T."/>
            <person name="Lv J."/>
            <person name="Arendt D."/>
            <person name="Savage R."/>
            <person name="Osoegawa K."/>
            <person name="de Jong P."/>
            <person name="Lindberg D.R."/>
            <person name="Seaver E.C."/>
            <person name="Weisblat D.A."/>
            <person name="Putnam N.H."/>
            <person name="Grigoriev I.V."/>
            <person name="Rokhsar D.S."/>
        </authorList>
    </citation>
    <scope>NUCLEOTIDE SEQUENCE</scope>
</reference>
<dbReference type="InterPro" id="IPR046371">
    <property type="entry name" value="Bcl-2_BH1-3"/>
</dbReference>
<dbReference type="InParanoid" id="T1EKZ7"/>
<dbReference type="Gene3D" id="1.10.437.10">
    <property type="entry name" value="Blc2-like"/>
    <property type="match status" value="1"/>
</dbReference>
<evidence type="ECO:0000313" key="6">
    <source>
        <dbReference type="Proteomes" id="UP000015101"/>
    </source>
</evidence>
<feature type="domain" description="Bcl-2 Bcl-2 homology region 1-3" evidence="3">
    <location>
        <begin position="1"/>
        <end position="65"/>
    </location>
</feature>
<dbReference type="AlphaFoldDB" id="T1EKZ7"/>
<name>T1EKZ7_HELRO</name>
<organism evidence="5 6">
    <name type="scientific">Helobdella robusta</name>
    <name type="common">Californian leech</name>
    <dbReference type="NCBI Taxonomy" id="6412"/>
    <lineage>
        <taxon>Eukaryota</taxon>
        <taxon>Metazoa</taxon>
        <taxon>Spiralia</taxon>
        <taxon>Lophotrochozoa</taxon>
        <taxon>Annelida</taxon>
        <taxon>Clitellata</taxon>
        <taxon>Hirudinea</taxon>
        <taxon>Rhynchobdellida</taxon>
        <taxon>Glossiphoniidae</taxon>
        <taxon>Helobdella</taxon>
    </lineage>
</organism>
<dbReference type="Proteomes" id="UP000015101">
    <property type="component" value="Unassembled WGS sequence"/>
</dbReference>
<dbReference type="SUPFAM" id="SSF56854">
    <property type="entry name" value="Bcl-2 inhibitors of programmed cell death"/>
    <property type="match status" value="1"/>
</dbReference>
<dbReference type="InterPro" id="IPR002475">
    <property type="entry name" value="Bcl2-like"/>
</dbReference>
<dbReference type="eggNOG" id="KOG4728">
    <property type="taxonomic scope" value="Eukaryota"/>
</dbReference>
<dbReference type="RefSeq" id="XP_009021947.1">
    <property type="nucleotide sequence ID" value="XM_009023699.1"/>
</dbReference>
<dbReference type="STRING" id="6412.T1EKZ7"/>
<dbReference type="EMBL" id="KB097026">
    <property type="protein sequence ID" value="ESN99927.1"/>
    <property type="molecule type" value="Genomic_DNA"/>
</dbReference>
<dbReference type="PANTHER" id="PTHR11256">
    <property type="entry name" value="BCL-2 RELATED"/>
    <property type="match status" value="1"/>
</dbReference>